<feature type="transmembrane region" description="Helical" evidence="1">
    <location>
        <begin position="16"/>
        <end position="34"/>
    </location>
</feature>
<keyword evidence="1" id="KW-1133">Transmembrane helix</keyword>
<feature type="transmembrane region" description="Helical" evidence="1">
    <location>
        <begin position="107"/>
        <end position="126"/>
    </location>
</feature>
<accession>A0ABT6YVN4</accession>
<feature type="transmembrane region" description="Helical" evidence="1">
    <location>
        <begin position="54"/>
        <end position="70"/>
    </location>
</feature>
<dbReference type="EMBL" id="JASHIE010000001">
    <property type="protein sequence ID" value="MDI9872946.1"/>
    <property type="molecule type" value="Genomic_DNA"/>
</dbReference>
<sequence length="203" mass="23193">MTLSGVKNRLYPYKQILPLILLSGFVLDALLTMATGTIDVSGEVFEYTPSYKNYLGMGALVLNVFVYRYFRSFYKYSLVSTLFVGLFGIIIFSAVSTKIGINFGRVGIKLEVTSLLAILLTYMLNFDRANFYIINFFSNSQTPEQLEKYQKAKFDEEVEVFREKFRLYPDESLIAILEASKFVPEAKEAARQLLASKINKEKL</sequence>
<evidence type="ECO:0000313" key="3">
    <source>
        <dbReference type="Proteomes" id="UP001225761"/>
    </source>
</evidence>
<gene>
    <name evidence="2" type="ORF">QM481_00310</name>
</gene>
<name>A0ABT6YVN4_9BACT</name>
<proteinExistence type="predicted"/>
<organism evidence="2 3">
    <name type="scientific">Flectobacillus rivi</name>
    <dbReference type="NCBI Taxonomy" id="2984209"/>
    <lineage>
        <taxon>Bacteria</taxon>
        <taxon>Pseudomonadati</taxon>
        <taxon>Bacteroidota</taxon>
        <taxon>Cytophagia</taxon>
        <taxon>Cytophagales</taxon>
        <taxon>Flectobacillaceae</taxon>
        <taxon>Flectobacillus</taxon>
    </lineage>
</organism>
<feature type="transmembrane region" description="Helical" evidence="1">
    <location>
        <begin position="82"/>
        <end position="101"/>
    </location>
</feature>
<comment type="caution">
    <text evidence="2">The sequence shown here is derived from an EMBL/GenBank/DDBJ whole genome shotgun (WGS) entry which is preliminary data.</text>
</comment>
<dbReference type="Proteomes" id="UP001225761">
    <property type="component" value="Unassembled WGS sequence"/>
</dbReference>
<keyword evidence="1" id="KW-0812">Transmembrane</keyword>
<protein>
    <submittedName>
        <fullName evidence="2">Uncharacterized protein</fullName>
    </submittedName>
</protein>
<keyword evidence="3" id="KW-1185">Reference proteome</keyword>
<keyword evidence="1" id="KW-0472">Membrane</keyword>
<dbReference type="RefSeq" id="WP_283380200.1">
    <property type="nucleotide sequence ID" value="NZ_JASHIE010000001.1"/>
</dbReference>
<reference evidence="2 3" key="1">
    <citation type="submission" date="2023-05" db="EMBL/GenBank/DDBJ databases">
        <title>Novel species of genus Flectobacillus isolated from stream in China.</title>
        <authorList>
            <person name="Lu H."/>
        </authorList>
    </citation>
    <scope>NUCLEOTIDE SEQUENCE [LARGE SCALE GENOMIC DNA]</scope>
    <source>
        <strain evidence="2 3">LFS242W</strain>
    </source>
</reference>
<evidence type="ECO:0000256" key="1">
    <source>
        <dbReference type="SAM" id="Phobius"/>
    </source>
</evidence>
<evidence type="ECO:0000313" key="2">
    <source>
        <dbReference type="EMBL" id="MDI9872946.1"/>
    </source>
</evidence>